<dbReference type="InterPro" id="IPR040316">
    <property type="entry name" value="INTS5"/>
</dbReference>
<dbReference type="Proteomes" id="UP000225706">
    <property type="component" value="Unassembled WGS sequence"/>
</dbReference>
<name>A0A2B4SE32_STYPI</name>
<dbReference type="OrthoDB" id="69088at2759"/>
<dbReference type="InterPro" id="IPR029444">
    <property type="entry name" value="INTS5_C"/>
</dbReference>
<dbReference type="InterPro" id="IPR029445">
    <property type="entry name" value="INTS5_N"/>
</dbReference>
<feature type="domain" description="Integrator complex subunit 5 N-terminal" evidence="1">
    <location>
        <begin position="5"/>
        <end position="205"/>
    </location>
</feature>
<proteinExistence type="predicted"/>
<reference evidence="4" key="1">
    <citation type="journal article" date="2017" name="bioRxiv">
        <title>Comparative analysis of the genomes of Stylophora pistillata and Acropora digitifera provides evidence for extensive differences between species of corals.</title>
        <authorList>
            <person name="Voolstra C.R."/>
            <person name="Li Y."/>
            <person name="Liew Y.J."/>
            <person name="Baumgarten S."/>
            <person name="Zoccola D."/>
            <person name="Flot J.-F."/>
            <person name="Tambutte S."/>
            <person name="Allemand D."/>
            <person name="Aranda M."/>
        </authorList>
    </citation>
    <scope>NUCLEOTIDE SEQUENCE [LARGE SCALE GENOMIC DNA]</scope>
</reference>
<protein>
    <submittedName>
        <fullName evidence="3">Integrator complex subunit 5</fullName>
    </submittedName>
</protein>
<dbReference type="EMBL" id="LSMT01000089">
    <property type="protein sequence ID" value="PFX28131.1"/>
    <property type="molecule type" value="Genomic_DNA"/>
</dbReference>
<organism evidence="3 4">
    <name type="scientific">Stylophora pistillata</name>
    <name type="common">Smooth cauliflower coral</name>
    <dbReference type="NCBI Taxonomy" id="50429"/>
    <lineage>
        <taxon>Eukaryota</taxon>
        <taxon>Metazoa</taxon>
        <taxon>Cnidaria</taxon>
        <taxon>Anthozoa</taxon>
        <taxon>Hexacorallia</taxon>
        <taxon>Scleractinia</taxon>
        <taxon>Astrocoeniina</taxon>
        <taxon>Pocilloporidae</taxon>
        <taxon>Stylophora</taxon>
    </lineage>
</organism>
<dbReference type="PANTHER" id="PTHR31697:SF2">
    <property type="entry name" value="INTEGRATOR COMPLEX SUBUNIT 5"/>
    <property type="match status" value="1"/>
</dbReference>
<feature type="domain" description="Integrator complex subunit 5 C-terminal" evidence="2">
    <location>
        <begin position="472"/>
        <end position="821"/>
    </location>
</feature>
<evidence type="ECO:0000259" key="2">
    <source>
        <dbReference type="Pfam" id="PF14838"/>
    </source>
</evidence>
<dbReference type="Pfam" id="PF14837">
    <property type="entry name" value="INTS5_N"/>
    <property type="match status" value="1"/>
</dbReference>
<dbReference type="STRING" id="50429.A0A2B4SE32"/>
<keyword evidence="4" id="KW-1185">Reference proteome</keyword>
<gene>
    <name evidence="3" type="primary">Ints5</name>
    <name evidence="3" type="ORF">AWC38_SpisGene7135</name>
</gene>
<dbReference type="GO" id="GO:0034472">
    <property type="term" value="P:snRNA 3'-end processing"/>
    <property type="evidence" value="ECO:0007669"/>
    <property type="project" value="TreeGrafter"/>
</dbReference>
<sequence>MADKVAEESKSFLSGKDETGKILSNAEKTQCAIALLHSLPCARHAVLEQLCDVFHEAVQKYMVELERQALSGTSVASHPDALDPELISALQNVSEVVCRFVDNNPTAWAPLICQWSLNLLGQVVTKNNGRRAAGITMSLSEGLHKWMLYPAVQRLMDITVHCSAKLVGSGEADVCVQCLLQIAMNSSPHLDWVVAHIGQRFENMSSAAIDEIIVRAETKKTKQSTKWAIRVFEVLLHNLYTFAIQLPAAIKESITTSPKSNVEREEQLSTLPFLLHIATSSPNLLRGTITEFINAWSKEIDLAQAAELQNTFSLTTGLLLTRLRDIAVERHSLFCKSTTIASLDTRKTESEFLTEMSHYTKDLCQALITSTGNKVSNIFQMLVTISIYSGRTSAAGILNLVLMNSRSTQSLQLFVQLHCDLELYYTQLLDDVVKTCLSTVKYPSTASHSKKLLALLRNFHELISIGSKSENLPSNCVGLFYKLLHKLKKQDGNIRETVKSIKLCREMVLLLSKDDRCRLYLMRLLVEGTLKKEHVSLFGGILPAEPSDSEKDLTKINVSLLERNRNPHISSHLPLTPSSVFFSGIVGNIEKNNRTNAPEAQVWQRTSQVFVDVVFMLCTCDQEDTDNSNLTLHHKYVDSLSLLLMELVCPDVVPISFDWPDDESLKFTIERDLRIKKTFDENPILWALVSIVARGVSSLSKCSPLVSSLLATVMSTWEVYRGSTVDQSSLNFKVTCFITDIMTKASWLPPPLSRVGAVFGLLKPKEIYTILNTMWKVLKEFPPPSSAMTPEATRQRWQQGTAFKTQKEVVKAIFVNNIEKLGHHYARVFDESW</sequence>
<evidence type="ECO:0000313" key="4">
    <source>
        <dbReference type="Proteomes" id="UP000225706"/>
    </source>
</evidence>
<dbReference type="PANTHER" id="PTHR31697">
    <property type="entry name" value="INTEGRATOR COMPLEX SUBUNIT 5"/>
    <property type="match status" value="1"/>
</dbReference>
<evidence type="ECO:0000259" key="1">
    <source>
        <dbReference type="Pfam" id="PF14837"/>
    </source>
</evidence>
<accession>A0A2B4SE32</accession>
<dbReference type="Pfam" id="PF14838">
    <property type="entry name" value="INTS5_C"/>
    <property type="match status" value="1"/>
</dbReference>
<dbReference type="AlphaFoldDB" id="A0A2B4SE32"/>
<evidence type="ECO:0000313" key="3">
    <source>
        <dbReference type="EMBL" id="PFX28131.1"/>
    </source>
</evidence>
<dbReference type="GO" id="GO:0032039">
    <property type="term" value="C:integrator complex"/>
    <property type="evidence" value="ECO:0007669"/>
    <property type="project" value="InterPro"/>
</dbReference>
<comment type="caution">
    <text evidence="3">The sequence shown here is derived from an EMBL/GenBank/DDBJ whole genome shotgun (WGS) entry which is preliminary data.</text>
</comment>